<evidence type="ECO:0000313" key="2">
    <source>
        <dbReference type="Proteomes" id="UP001220509"/>
    </source>
</evidence>
<gene>
    <name evidence="1" type="ORF">PQ456_10180</name>
</gene>
<dbReference type="Proteomes" id="UP001220509">
    <property type="component" value="Chromosome"/>
</dbReference>
<dbReference type="AlphaFoldDB" id="A0AAX3M7I2"/>
<name>A0AAX3M7I2_9BACL</name>
<dbReference type="KEGG" id="pka:PQ456_10180"/>
<accession>A0AAX3M7I2</accession>
<dbReference type="RefSeq" id="WP_273616016.1">
    <property type="nucleotide sequence ID" value="NZ_CP117416.1"/>
</dbReference>
<proteinExistence type="predicted"/>
<organism evidence="1 2">
    <name type="scientific">Paenibacillus kyungheensis</name>
    <dbReference type="NCBI Taxonomy" id="1452732"/>
    <lineage>
        <taxon>Bacteria</taxon>
        <taxon>Bacillati</taxon>
        <taxon>Bacillota</taxon>
        <taxon>Bacilli</taxon>
        <taxon>Bacillales</taxon>
        <taxon>Paenibacillaceae</taxon>
        <taxon>Paenibacillus</taxon>
    </lineage>
</organism>
<dbReference type="EMBL" id="CP117416">
    <property type="protein sequence ID" value="WCT57856.1"/>
    <property type="molecule type" value="Genomic_DNA"/>
</dbReference>
<sequence>MENKLRHNHIRSAFHQFMSIRMDEIGLSHLSSLQEYQSLMKECTQLLERISKQVPAEIQELFSTYEEKVTLIQGLAESTMYEQGLKDGVQLHYIFEDIKL</sequence>
<keyword evidence="2" id="KW-1185">Reference proteome</keyword>
<reference evidence="1 2" key="1">
    <citation type="submission" date="2023-02" db="EMBL/GenBank/DDBJ databases">
        <title>Genome sequence of Paenibacillus kyungheensis KACC 18744.</title>
        <authorList>
            <person name="Kim S."/>
            <person name="Heo J."/>
            <person name="Kwon S.-W."/>
        </authorList>
    </citation>
    <scope>NUCLEOTIDE SEQUENCE [LARGE SCALE GENOMIC DNA]</scope>
    <source>
        <strain evidence="1 2">KACC 18744</strain>
    </source>
</reference>
<evidence type="ECO:0000313" key="1">
    <source>
        <dbReference type="EMBL" id="WCT57856.1"/>
    </source>
</evidence>
<protein>
    <submittedName>
        <fullName evidence="1">Uncharacterized protein</fullName>
    </submittedName>
</protein>